<dbReference type="PANTHER" id="PTHR22749">
    <property type="entry name" value="RIBOFLAVIN KINASE/FMN ADENYLYLTRANSFERASE"/>
    <property type="match status" value="1"/>
</dbReference>
<keyword evidence="5 14" id="KW-0808">Transferase</keyword>
<comment type="catalytic activity">
    <reaction evidence="13 14">
        <text>FMN + ATP + H(+) = FAD + diphosphate</text>
        <dbReference type="Rhea" id="RHEA:17237"/>
        <dbReference type="ChEBI" id="CHEBI:15378"/>
        <dbReference type="ChEBI" id="CHEBI:30616"/>
        <dbReference type="ChEBI" id="CHEBI:33019"/>
        <dbReference type="ChEBI" id="CHEBI:57692"/>
        <dbReference type="ChEBI" id="CHEBI:58210"/>
        <dbReference type="EC" id="2.7.7.2"/>
    </reaction>
</comment>
<keyword evidence="7 14" id="KW-0547">Nucleotide-binding</keyword>
<dbReference type="EC" id="2.7.7.2" evidence="14"/>
<comment type="similarity">
    <text evidence="14">Belongs to the ribF family.</text>
</comment>
<evidence type="ECO:0000256" key="5">
    <source>
        <dbReference type="ARBA" id="ARBA00022679"/>
    </source>
</evidence>
<evidence type="ECO:0000256" key="8">
    <source>
        <dbReference type="ARBA" id="ARBA00022777"/>
    </source>
</evidence>
<dbReference type="RefSeq" id="WP_210087809.1">
    <property type="nucleotide sequence ID" value="NZ_JAGGKG010000002.1"/>
</dbReference>
<sequence length="312" mass="34725">METIQLSYPLSQNIIENHTQPQILAIGQFDGLHLGHQSVILEAKTIANSNQLPLSVMTFYPHPKEVMKKGKYEGYLTPPALKEQILQEMGIDYLYIVDFDDAFSQVSPAAFVQGMLLPLQVHTAVVGFDFRYGYLGAGDASTLAQLSGNCLHVQTVSPFLINAEKVSSSGIRVALQEGNMGLVQQWLGRPYIITGIVNHGEKRGRKIGYPTANLKPNEHFVLPTRGVYAVKVRYKDQWLKGVMNVGVKPTFHDNMPETTLEIHLFDFAGDLYDEQLLVHLVQFIRPEMKFNGVESLVAQIAQDSESAKAILA</sequence>
<gene>
    <name evidence="16" type="ORF">J2Z32_000757</name>
</gene>
<dbReference type="SUPFAM" id="SSF82114">
    <property type="entry name" value="Riboflavin kinase-like"/>
    <property type="match status" value="1"/>
</dbReference>
<evidence type="ECO:0000313" key="17">
    <source>
        <dbReference type="Proteomes" id="UP001519272"/>
    </source>
</evidence>
<protein>
    <recommendedName>
        <fullName evidence="14">Riboflavin biosynthesis protein</fullName>
    </recommendedName>
    <domain>
        <recommendedName>
            <fullName evidence="14">Riboflavin kinase</fullName>
            <ecNumber evidence="14">2.7.1.26</ecNumber>
        </recommendedName>
        <alternativeName>
            <fullName evidence="14">Flavokinase</fullName>
        </alternativeName>
    </domain>
    <domain>
        <recommendedName>
            <fullName evidence="14">FMN adenylyltransferase</fullName>
            <ecNumber evidence="14">2.7.7.2</ecNumber>
        </recommendedName>
        <alternativeName>
            <fullName evidence="14">FAD pyrophosphorylase</fullName>
        </alternativeName>
        <alternativeName>
            <fullName evidence="14">FAD synthase</fullName>
        </alternativeName>
    </domain>
</protein>
<keyword evidence="17" id="KW-1185">Reference proteome</keyword>
<organism evidence="16 17">
    <name type="scientific">Paenibacillus turicensis</name>
    <dbReference type="NCBI Taxonomy" id="160487"/>
    <lineage>
        <taxon>Bacteria</taxon>
        <taxon>Bacillati</taxon>
        <taxon>Bacillota</taxon>
        <taxon>Bacilli</taxon>
        <taxon>Bacillales</taxon>
        <taxon>Paenibacillaceae</taxon>
        <taxon>Paenibacillus</taxon>
    </lineage>
</organism>
<reference evidence="16 17" key="1">
    <citation type="submission" date="2021-03" db="EMBL/GenBank/DDBJ databases">
        <title>Genomic Encyclopedia of Type Strains, Phase IV (KMG-IV): sequencing the most valuable type-strain genomes for metagenomic binning, comparative biology and taxonomic classification.</title>
        <authorList>
            <person name="Goeker M."/>
        </authorList>
    </citation>
    <scope>NUCLEOTIDE SEQUENCE [LARGE SCALE GENOMIC DNA]</scope>
    <source>
        <strain evidence="16 17">DSM 14349</strain>
    </source>
</reference>
<dbReference type="Pfam" id="PF01687">
    <property type="entry name" value="Flavokinase"/>
    <property type="match status" value="1"/>
</dbReference>
<dbReference type="EC" id="2.7.1.26" evidence="14"/>
<evidence type="ECO:0000256" key="12">
    <source>
        <dbReference type="ARBA" id="ARBA00047880"/>
    </source>
</evidence>
<evidence type="ECO:0000256" key="4">
    <source>
        <dbReference type="ARBA" id="ARBA00022643"/>
    </source>
</evidence>
<evidence type="ECO:0000256" key="1">
    <source>
        <dbReference type="ARBA" id="ARBA00004726"/>
    </source>
</evidence>
<proteinExistence type="inferred from homology"/>
<dbReference type="EMBL" id="JAGGKG010000002">
    <property type="protein sequence ID" value="MBP1904140.1"/>
    <property type="molecule type" value="Genomic_DNA"/>
</dbReference>
<accession>A0ABS4FNK0</accession>
<dbReference type="SUPFAM" id="SSF52374">
    <property type="entry name" value="Nucleotidylyl transferase"/>
    <property type="match status" value="1"/>
</dbReference>
<keyword evidence="6 14" id="KW-0548">Nucleotidyltransferase</keyword>
<evidence type="ECO:0000259" key="15">
    <source>
        <dbReference type="SMART" id="SM00904"/>
    </source>
</evidence>
<dbReference type="InterPro" id="IPR015864">
    <property type="entry name" value="FAD_synthase"/>
</dbReference>
<comment type="caution">
    <text evidence="16">The sequence shown here is derived from an EMBL/GenBank/DDBJ whole genome shotgun (WGS) entry which is preliminary data.</text>
</comment>
<dbReference type="NCBIfam" id="NF004160">
    <property type="entry name" value="PRK05627.1-3"/>
    <property type="match status" value="1"/>
</dbReference>
<evidence type="ECO:0000313" key="16">
    <source>
        <dbReference type="EMBL" id="MBP1904140.1"/>
    </source>
</evidence>
<evidence type="ECO:0000256" key="9">
    <source>
        <dbReference type="ARBA" id="ARBA00022827"/>
    </source>
</evidence>
<dbReference type="GO" id="GO:0008531">
    <property type="term" value="F:riboflavin kinase activity"/>
    <property type="evidence" value="ECO:0007669"/>
    <property type="project" value="UniProtKB-EC"/>
</dbReference>
<keyword evidence="3 14" id="KW-0285">Flavoprotein</keyword>
<dbReference type="Gene3D" id="3.40.50.620">
    <property type="entry name" value="HUPs"/>
    <property type="match status" value="1"/>
</dbReference>
<name>A0ABS4FNK0_9BACL</name>
<dbReference type="InterPro" id="IPR023468">
    <property type="entry name" value="Riboflavin_kinase"/>
</dbReference>
<dbReference type="Proteomes" id="UP001519272">
    <property type="component" value="Unassembled WGS sequence"/>
</dbReference>
<dbReference type="GO" id="GO:0003919">
    <property type="term" value="F:FMN adenylyltransferase activity"/>
    <property type="evidence" value="ECO:0007669"/>
    <property type="project" value="UniProtKB-EC"/>
</dbReference>
<dbReference type="SMART" id="SM00904">
    <property type="entry name" value="Flavokinase"/>
    <property type="match status" value="1"/>
</dbReference>
<dbReference type="InterPro" id="IPR023465">
    <property type="entry name" value="Riboflavin_kinase_dom_sf"/>
</dbReference>
<dbReference type="Pfam" id="PF06574">
    <property type="entry name" value="FAD_syn"/>
    <property type="match status" value="1"/>
</dbReference>
<dbReference type="PIRSF" id="PIRSF004491">
    <property type="entry name" value="FAD_Synth"/>
    <property type="match status" value="1"/>
</dbReference>
<dbReference type="NCBIfam" id="NF004162">
    <property type="entry name" value="PRK05627.1-5"/>
    <property type="match status" value="1"/>
</dbReference>
<evidence type="ECO:0000256" key="10">
    <source>
        <dbReference type="ARBA" id="ARBA00022840"/>
    </source>
</evidence>
<evidence type="ECO:0000256" key="2">
    <source>
        <dbReference type="ARBA" id="ARBA00005201"/>
    </source>
</evidence>
<keyword evidence="10 14" id="KW-0067">ATP-binding</keyword>
<evidence type="ECO:0000256" key="6">
    <source>
        <dbReference type="ARBA" id="ARBA00022695"/>
    </source>
</evidence>
<dbReference type="NCBIfam" id="TIGR00083">
    <property type="entry name" value="ribF"/>
    <property type="match status" value="1"/>
</dbReference>
<evidence type="ECO:0000256" key="11">
    <source>
        <dbReference type="ARBA" id="ARBA00023268"/>
    </source>
</evidence>
<dbReference type="Gene3D" id="2.40.30.30">
    <property type="entry name" value="Riboflavin kinase-like"/>
    <property type="match status" value="1"/>
</dbReference>
<comment type="pathway">
    <text evidence="2 14">Cofactor biosynthesis; FMN biosynthesis; FMN from riboflavin (ATP route): step 1/1.</text>
</comment>
<evidence type="ECO:0000256" key="13">
    <source>
        <dbReference type="ARBA" id="ARBA00049494"/>
    </source>
</evidence>
<dbReference type="InterPro" id="IPR002606">
    <property type="entry name" value="Riboflavin_kinase_bac"/>
</dbReference>
<evidence type="ECO:0000256" key="7">
    <source>
        <dbReference type="ARBA" id="ARBA00022741"/>
    </source>
</evidence>
<comment type="catalytic activity">
    <reaction evidence="12 14">
        <text>riboflavin + ATP = FMN + ADP + H(+)</text>
        <dbReference type="Rhea" id="RHEA:14357"/>
        <dbReference type="ChEBI" id="CHEBI:15378"/>
        <dbReference type="ChEBI" id="CHEBI:30616"/>
        <dbReference type="ChEBI" id="CHEBI:57986"/>
        <dbReference type="ChEBI" id="CHEBI:58210"/>
        <dbReference type="ChEBI" id="CHEBI:456216"/>
        <dbReference type="EC" id="2.7.1.26"/>
    </reaction>
</comment>
<dbReference type="CDD" id="cd02064">
    <property type="entry name" value="FAD_synthetase_N"/>
    <property type="match status" value="1"/>
</dbReference>
<keyword evidence="11" id="KW-0511">Multifunctional enzyme</keyword>
<keyword evidence="9 14" id="KW-0274">FAD</keyword>
<comment type="pathway">
    <text evidence="1 14">Cofactor biosynthesis; FAD biosynthesis; FAD from FMN: step 1/1.</text>
</comment>
<dbReference type="InterPro" id="IPR014729">
    <property type="entry name" value="Rossmann-like_a/b/a_fold"/>
</dbReference>
<keyword evidence="8 14" id="KW-0418">Kinase</keyword>
<dbReference type="InterPro" id="IPR015865">
    <property type="entry name" value="Riboflavin_kinase_bac/euk"/>
</dbReference>
<evidence type="ECO:0000256" key="14">
    <source>
        <dbReference type="PIRNR" id="PIRNR004491"/>
    </source>
</evidence>
<keyword evidence="4 14" id="KW-0288">FMN</keyword>
<feature type="domain" description="Riboflavin kinase" evidence="15">
    <location>
        <begin position="186"/>
        <end position="312"/>
    </location>
</feature>
<dbReference type="PANTHER" id="PTHR22749:SF6">
    <property type="entry name" value="RIBOFLAVIN KINASE"/>
    <property type="match status" value="1"/>
</dbReference>
<evidence type="ECO:0000256" key="3">
    <source>
        <dbReference type="ARBA" id="ARBA00022630"/>
    </source>
</evidence>